<protein>
    <submittedName>
        <fullName evidence="1">Uncharacterized protein</fullName>
    </submittedName>
</protein>
<gene>
    <name evidence="1" type="ORF">SEMRO_2239_G320260.1</name>
</gene>
<accession>A0A9N8EZC5</accession>
<dbReference type="Proteomes" id="UP001153069">
    <property type="component" value="Unassembled WGS sequence"/>
</dbReference>
<dbReference type="AlphaFoldDB" id="A0A9N8EZC5"/>
<dbReference type="OrthoDB" id="56045at2759"/>
<sequence length="332" mass="38016">MAFDCKVNPIIITEPKQQQQKESTSSPSRYLLAAIIQPESSTLGSGNAKLASALLNNSEWIDLALALYCLDGEHLPIDKRPTIDQALLDKADYLQNLLKMRLGVHVSSSKVPELLHDHWCWHLQYDKSDHMAAVMVFLGHVKTDLSCLTAFDCLLSDHTNFRLVDDEIYEDGVYGYYDKIRHEWRRFGMTAGRKHWMRGMDHYGNARLKSAASRKSSFYMAYPSIAVPEDERPAARQGFFEENLEHRIALGVPIPLDNRESRDMSFKLIELFNFKTQDLENFKTINKDLSPSEQLRRAAHYMGECAYGLCLDRDQNLSSNPGWEQALKYYGA</sequence>
<dbReference type="EMBL" id="CAICTM010002237">
    <property type="protein sequence ID" value="CAB9528484.1"/>
    <property type="molecule type" value="Genomic_DNA"/>
</dbReference>
<evidence type="ECO:0000313" key="1">
    <source>
        <dbReference type="EMBL" id="CAB9528484.1"/>
    </source>
</evidence>
<comment type="caution">
    <text evidence="1">The sequence shown here is derived from an EMBL/GenBank/DDBJ whole genome shotgun (WGS) entry which is preliminary data.</text>
</comment>
<name>A0A9N8EZC5_9STRA</name>
<reference evidence="1" key="1">
    <citation type="submission" date="2020-06" db="EMBL/GenBank/DDBJ databases">
        <authorList>
            <consortium name="Plant Systems Biology data submission"/>
        </authorList>
    </citation>
    <scope>NUCLEOTIDE SEQUENCE</scope>
    <source>
        <strain evidence="1">D6</strain>
    </source>
</reference>
<keyword evidence="2" id="KW-1185">Reference proteome</keyword>
<organism evidence="1 2">
    <name type="scientific">Seminavis robusta</name>
    <dbReference type="NCBI Taxonomy" id="568900"/>
    <lineage>
        <taxon>Eukaryota</taxon>
        <taxon>Sar</taxon>
        <taxon>Stramenopiles</taxon>
        <taxon>Ochrophyta</taxon>
        <taxon>Bacillariophyta</taxon>
        <taxon>Bacillariophyceae</taxon>
        <taxon>Bacillariophycidae</taxon>
        <taxon>Naviculales</taxon>
        <taxon>Naviculaceae</taxon>
        <taxon>Seminavis</taxon>
    </lineage>
</organism>
<evidence type="ECO:0000313" key="2">
    <source>
        <dbReference type="Proteomes" id="UP001153069"/>
    </source>
</evidence>
<proteinExistence type="predicted"/>